<dbReference type="PANTHER" id="PTHR33202:SF2">
    <property type="entry name" value="FERRIC UPTAKE REGULATION PROTEIN"/>
    <property type="match status" value="1"/>
</dbReference>
<evidence type="ECO:0000256" key="6">
    <source>
        <dbReference type="ARBA" id="ARBA00022723"/>
    </source>
</evidence>
<keyword evidence="5" id="KW-0678">Repressor</keyword>
<dbReference type="CDD" id="cd07153">
    <property type="entry name" value="Fur_like"/>
    <property type="match status" value="1"/>
</dbReference>
<comment type="subunit">
    <text evidence="3">Homodimer.</text>
</comment>
<keyword evidence="7" id="KW-0862">Zinc</keyword>
<keyword evidence="4" id="KW-0963">Cytoplasm</keyword>
<protein>
    <submittedName>
        <fullName evidence="12">Transcriptional repressor</fullName>
    </submittedName>
</protein>
<dbReference type="InterPro" id="IPR043135">
    <property type="entry name" value="Fur_C"/>
</dbReference>
<comment type="caution">
    <text evidence="12">The sequence shown here is derived from an EMBL/GenBank/DDBJ whole genome shotgun (WGS) entry which is preliminary data.</text>
</comment>
<comment type="similarity">
    <text evidence="2">Belongs to the Fur family.</text>
</comment>
<dbReference type="InterPro" id="IPR002481">
    <property type="entry name" value="FUR"/>
</dbReference>
<reference evidence="12 13" key="1">
    <citation type="submission" date="2022-04" db="EMBL/GenBank/DDBJ databases">
        <title>Human microbiome associated bacterial genomes.</title>
        <authorList>
            <person name="Sandstrom S."/>
            <person name="Salamzade R."/>
            <person name="Kalan L.R."/>
        </authorList>
    </citation>
    <scope>NUCLEOTIDE SEQUENCE [LARGE SCALE GENOMIC DNA]</scope>
    <source>
        <strain evidence="13">p3-SID1799</strain>
    </source>
</reference>
<keyword evidence="13" id="KW-1185">Reference proteome</keyword>
<gene>
    <name evidence="12" type="ORF">M3D15_07580</name>
</gene>
<dbReference type="Pfam" id="PF01475">
    <property type="entry name" value="FUR"/>
    <property type="match status" value="1"/>
</dbReference>
<comment type="subcellular location">
    <subcellularLocation>
        <location evidence="1">Cytoplasm</location>
    </subcellularLocation>
</comment>
<evidence type="ECO:0000256" key="7">
    <source>
        <dbReference type="ARBA" id="ARBA00022833"/>
    </source>
</evidence>
<evidence type="ECO:0000256" key="4">
    <source>
        <dbReference type="ARBA" id="ARBA00022490"/>
    </source>
</evidence>
<dbReference type="InterPro" id="IPR036390">
    <property type="entry name" value="WH_DNA-bd_sf"/>
</dbReference>
<feature type="compositionally biased region" description="Polar residues" evidence="11">
    <location>
        <begin position="1"/>
        <end position="11"/>
    </location>
</feature>
<dbReference type="SUPFAM" id="SSF46785">
    <property type="entry name" value="Winged helix' DNA-binding domain"/>
    <property type="match status" value="1"/>
</dbReference>
<evidence type="ECO:0000256" key="11">
    <source>
        <dbReference type="SAM" id="MobiDB-lite"/>
    </source>
</evidence>
<accession>A0ABT2HXZ9</accession>
<feature type="region of interest" description="Disordered" evidence="11">
    <location>
        <begin position="1"/>
        <end position="20"/>
    </location>
</feature>
<evidence type="ECO:0000256" key="10">
    <source>
        <dbReference type="ARBA" id="ARBA00023163"/>
    </source>
</evidence>
<evidence type="ECO:0000313" key="13">
    <source>
        <dbReference type="Proteomes" id="UP001525379"/>
    </source>
</evidence>
<keyword evidence="6" id="KW-0479">Metal-binding</keyword>
<dbReference type="Gene3D" id="3.30.1490.190">
    <property type="match status" value="1"/>
</dbReference>
<keyword evidence="9" id="KW-0238">DNA-binding</keyword>
<name>A0ABT2HXZ9_9MICO</name>
<evidence type="ECO:0000256" key="1">
    <source>
        <dbReference type="ARBA" id="ARBA00004496"/>
    </source>
</evidence>
<evidence type="ECO:0000313" key="12">
    <source>
        <dbReference type="EMBL" id="MCT2043190.1"/>
    </source>
</evidence>
<dbReference type="Proteomes" id="UP001525379">
    <property type="component" value="Unassembled WGS sequence"/>
</dbReference>
<dbReference type="RefSeq" id="WP_066082392.1">
    <property type="nucleotide sequence ID" value="NZ_JAFDPW010000001.1"/>
</dbReference>
<organism evidence="12 13">
    <name type="scientific">Pseudoclavibacter albus</name>
    <dbReference type="NCBI Taxonomy" id="272241"/>
    <lineage>
        <taxon>Bacteria</taxon>
        <taxon>Bacillati</taxon>
        <taxon>Actinomycetota</taxon>
        <taxon>Actinomycetes</taxon>
        <taxon>Micrococcales</taxon>
        <taxon>Microbacteriaceae</taxon>
        <taxon>Pseudoclavibacter</taxon>
    </lineage>
</organism>
<dbReference type="InterPro" id="IPR036388">
    <property type="entry name" value="WH-like_DNA-bd_sf"/>
</dbReference>
<keyword evidence="8" id="KW-0805">Transcription regulation</keyword>
<evidence type="ECO:0000256" key="8">
    <source>
        <dbReference type="ARBA" id="ARBA00023015"/>
    </source>
</evidence>
<evidence type="ECO:0000256" key="2">
    <source>
        <dbReference type="ARBA" id="ARBA00007957"/>
    </source>
</evidence>
<sequence length="141" mass="15674">MTDTPETTQKTPVRRKTWQKQAVREALSSSGRFMSAQSLHAAIERSGTKIGLATVYRALSALAEQGEADSLHSGEEVLYRLCEMDGHHHHLICRMCGRAEEIQAEPVEAWANEVARKNGFIEPRHVVDVFGVCPDCAAERD</sequence>
<evidence type="ECO:0000256" key="9">
    <source>
        <dbReference type="ARBA" id="ARBA00023125"/>
    </source>
</evidence>
<dbReference type="EMBL" id="JALXSQ010000029">
    <property type="protein sequence ID" value="MCT2043190.1"/>
    <property type="molecule type" value="Genomic_DNA"/>
</dbReference>
<dbReference type="Gene3D" id="1.10.10.10">
    <property type="entry name" value="Winged helix-like DNA-binding domain superfamily/Winged helix DNA-binding domain"/>
    <property type="match status" value="1"/>
</dbReference>
<evidence type="ECO:0000256" key="5">
    <source>
        <dbReference type="ARBA" id="ARBA00022491"/>
    </source>
</evidence>
<evidence type="ECO:0000256" key="3">
    <source>
        <dbReference type="ARBA" id="ARBA00011738"/>
    </source>
</evidence>
<dbReference type="PANTHER" id="PTHR33202">
    <property type="entry name" value="ZINC UPTAKE REGULATION PROTEIN"/>
    <property type="match status" value="1"/>
</dbReference>
<proteinExistence type="inferred from homology"/>
<keyword evidence="10" id="KW-0804">Transcription</keyword>